<keyword evidence="5 9" id="KW-0418">Kinase</keyword>
<keyword evidence="4 7" id="KW-0547">Nucleotide-binding</keyword>
<dbReference type="InterPro" id="IPR011009">
    <property type="entry name" value="Kinase-like_dom_sf"/>
</dbReference>
<dbReference type="AlphaFoldDB" id="F2E6C6"/>
<comment type="catalytic activity">
    <reaction evidence="9">
        <text>L-threonyl-[protein] + ATP = O-phospho-L-threonyl-[protein] + ADP + H(+)</text>
        <dbReference type="Rhea" id="RHEA:46608"/>
        <dbReference type="Rhea" id="RHEA-COMP:11060"/>
        <dbReference type="Rhea" id="RHEA-COMP:11605"/>
        <dbReference type="ChEBI" id="CHEBI:15378"/>
        <dbReference type="ChEBI" id="CHEBI:30013"/>
        <dbReference type="ChEBI" id="CHEBI:30616"/>
        <dbReference type="ChEBI" id="CHEBI:61977"/>
        <dbReference type="ChEBI" id="CHEBI:456216"/>
        <dbReference type="EC" id="2.7.11.24"/>
    </reaction>
</comment>
<keyword evidence="9" id="KW-0460">Magnesium</keyword>
<dbReference type="CDD" id="cd07852">
    <property type="entry name" value="STKc_MAPK15-like"/>
    <property type="match status" value="1"/>
</dbReference>
<keyword evidence="2 8" id="KW-0723">Serine/threonine-protein kinase</keyword>
<sequence>MSEEVESHILKRYDLLQKLGKGAYGIVWKVVDKKTRNVLALKKIFDAFQNSTDAQRTFREIMFLQELDHENIIKLYNVIRADNDKDIYLVFEYMETDLHAVIRAKILEDIHKQYVLYQTIRCLKYMHSADLLHRDLKPSNILLNSDCLVKVADLGLARSVAMKEEGAIPVLTEYVATRWYRAPEILLGSQKYTKGVDMWSLGCILGEMIVGKPIFPGTSTLNQIDRIMVLTGRPKAEDIESIQSPLAATMLETLAIPKTKSMREMFPSASDDALDLISKLLHFNPNKRLTAEQALKHPYVAQFHNPDDEPVCGKIIYIPIDDNTKLSMREYRDRLYQEIAKKKKDIRRAEMAKYKQTFDESKDPEVDTRYSQQQQQPQQQQARTKSSTEYKPSTTSTTTTSNSNKYDPTAKPKQYTSGTTTTSTSASKSGTSTVTSTNNPMSDVKYQSTTYGQYNHQKKNSISKTSYPSTYDPRKK</sequence>
<dbReference type="PROSITE" id="PS00108">
    <property type="entry name" value="PROTEIN_KINASE_ST"/>
    <property type="match status" value="1"/>
</dbReference>
<keyword evidence="3 9" id="KW-0808">Transferase</keyword>
<accession>F2E6C6</accession>
<feature type="compositionally biased region" description="Low complexity" evidence="10">
    <location>
        <begin position="372"/>
        <end position="406"/>
    </location>
</feature>
<evidence type="ECO:0000256" key="2">
    <source>
        <dbReference type="ARBA" id="ARBA00022527"/>
    </source>
</evidence>
<dbReference type="InterPro" id="IPR008271">
    <property type="entry name" value="Ser/Thr_kinase_AS"/>
</dbReference>
<feature type="domain" description="Protein kinase" evidence="11">
    <location>
        <begin position="13"/>
        <end position="300"/>
    </location>
</feature>
<evidence type="ECO:0000256" key="10">
    <source>
        <dbReference type="SAM" id="MobiDB-lite"/>
    </source>
</evidence>
<feature type="region of interest" description="Disordered" evidence="10">
    <location>
        <begin position="354"/>
        <end position="476"/>
    </location>
</feature>
<name>F2E6C6_HORVV</name>
<proteinExistence type="evidence at transcript level"/>
<comment type="cofactor">
    <cofactor evidence="9">
        <name>Mg(2+)</name>
        <dbReference type="ChEBI" id="CHEBI:18420"/>
    </cofactor>
</comment>
<feature type="compositionally biased region" description="Basic and acidic residues" evidence="10">
    <location>
        <begin position="354"/>
        <end position="368"/>
    </location>
</feature>
<evidence type="ECO:0000256" key="6">
    <source>
        <dbReference type="ARBA" id="ARBA00022840"/>
    </source>
</evidence>
<dbReference type="EMBL" id="AK371700">
    <property type="protein sequence ID" value="BAK02898.1"/>
    <property type="molecule type" value="mRNA"/>
</dbReference>
<dbReference type="InterPro" id="IPR000719">
    <property type="entry name" value="Prot_kinase_dom"/>
</dbReference>
<protein>
    <recommendedName>
        <fullName evidence="9">Mitogen-activated protein kinase</fullName>
        <ecNumber evidence="9">2.7.11.24</ecNumber>
    </recommendedName>
</protein>
<reference evidence="12" key="1">
    <citation type="journal article" date="2011" name="Plant Physiol.">
        <title>Comprehensive sequence analysis of 24,783 barley full-length cDNAs derived from 12 clone libraries.</title>
        <authorList>
            <person name="Matsumoto T."/>
            <person name="Tanaka T."/>
            <person name="Sakai H."/>
            <person name="Amano N."/>
            <person name="Kanamori H."/>
            <person name="Kurita K."/>
            <person name="Kikuta A."/>
            <person name="Kamiya K."/>
            <person name="Yamamoto M."/>
            <person name="Ikawa H."/>
            <person name="Fujii N."/>
            <person name="Hori K."/>
            <person name="Itoh T."/>
            <person name="Sato K."/>
        </authorList>
    </citation>
    <scope>NUCLEOTIDE SEQUENCE</scope>
    <source>
        <tissue evidence="12">Shoot and root</tissue>
    </source>
</reference>
<evidence type="ECO:0000256" key="4">
    <source>
        <dbReference type="ARBA" id="ARBA00022741"/>
    </source>
</evidence>
<evidence type="ECO:0000256" key="8">
    <source>
        <dbReference type="RuleBase" id="RU000304"/>
    </source>
</evidence>
<organism evidence="12">
    <name type="scientific">Hordeum vulgare subsp. vulgare</name>
    <name type="common">Domesticated barley</name>
    <dbReference type="NCBI Taxonomy" id="112509"/>
    <lineage>
        <taxon>Eukaryota</taxon>
        <taxon>Viridiplantae</taxon>
        <taxon>Streptophyta</taxon>
        <taxon>Embryophyta</taxon>
        <taxon>Tracheophyta</taxon>
        <taxon>Spermatophyta</taxon>
        <taxon>Magnoliopsida</taxon>
        <taxon>Liliopsida</taxon>
        <taxon>Poales</taxon>
        <taxon>Poaceae</taxon>
        <taxon>BOP clade</taxon>
        <taxon>Pooideae</taxon>
        <taxon>Triticodae</taxon>
        <taxon>Triticeae</taxon>
        <taxon>Hordeinae</taxon>
        <taxon>Hordeum</taxon>
    </lineage>
</organism>
<dbReference type="Gene3D" id="1.10.510.10">
    <property type="entry name" value="Transferase(Phosphotransferase) domain 1"/>
    <property type="match status" value="1"/>
</dbReference>
<dbReference type="FunFam" id="3.30.200.20:FF:001058">
    <property type="entry name" value="Mitogen-activated protein kinase"/>
    <property type="match status" value="1"/>
</dbReference>
<dbReference type="InterPro" id="IPR003527">
    <property type="entry name" value="MAP_kinase_CS"/>
</dbReference>
<comment type="similarity">
    <text evidence="1">Belongs to the protein kinase superfamily. CMGC Ser/Thr protein kinase family. MAP kinase subfamily.</text>
</comment>
<dbReference type="InterPro" id="IPR050117">
    <property type="entry name" value="MAPK"/>
</dbReference>
<dbReference type="PROSITE" id="PS01351">
    <property type="entry name" value="MAPK"/>
    <property type="match status" value="1"/>
</dbReference>
<dbReference type="SMART" id="SM00220">
    <property type="entry name" value="S_TKc"/>
    <property type="match status" value="1"/>
</dbReference>
<feature type="binding site" evidence="7">
    <location>
        <position position="42"/>
    </location>
    <ligand>
        <name>ATP</name>
        <dbReference type="ChEBI" id="CHEBI:30616"/>
    </ligand>
</feature>
<dbReference type="PANTHER" id="PTHR24055">
    <property type="entry name" value="MITOGEN-ACTIVATED PROTEIN KINASE"/>
    <property type="match status" value="1"/>
</dbReference>
<dbReference type="Pfam" id="PF00069">
    <property type="entry name" value="Pkinase"/>
    <property type="match status" value="1"/>
</dbReference>
<dbReference type="Gene3D" id="3.30.200.20">
    <property type="entry name" value="Phosphorylase Kinase, domain 1"/>
    <property type="match status" value="1"/>
</dbReference>
<comment type="similarity">
    <text evidence="9">Belongs to the protein kinase superfamily. Ser/Thr protein kinase family. MAP kinase subfamily.</text>
</comment>
<dbReference type="PROSITE" id="PS50011">
    <property type="entry name" value="PROTEIN_KINASE_DOM"/>
    <property type="match status" value="1"/>
</dbReference>
<dbReference type="GO" id="GO:0005524">
    <property type="term" value="F:ATP binding"/>
    <property type="evidence" value="ECO:0007669"/>
    <property type="project" value="UniProtKB-UniRule"/>
</dbReference>
<dbReference type="SUPFAM" id="SSF56112">
    <property type="entry name" value="Protein kinase-like (PK-like)"/>
    <property type="match status" value="1"/>
</dbReference>
<evidence type="ECO:0000313" key="12">
    <source>
        <dbReference type="EMBL" id="BAK02898.1"/>
    </source>
</evidence>
<evidence type="ECO:0000256" key="5">
    <source>
        <dbReference type="ARBA" id="ARBA00022777"/>
    </source>
</evidence>
<comment type="activity regulation">
    <text evidence="9">Activated by threonine and tyrosine phosphorylation.</text>
</comment>
<feature type="compositionally biased region" description="Low complexity" evidence="10">
    <location>
        <begin position="416"/>
        <end position="437"/>
    </location>
</feature>
<dbReference type="InterPro" id="IPR017441">
    <property type="entry name" value="Protein_kinase_ATP_BS"/>
</dbReference>
<evidence type="ECO:0000256" key="9">
    <source>
        <dbReference type="RuleBase" id="RU361165"/>
    </source>
</evidence>
<feature type="compositionally biased region" description="Polar residues" evidence="10">
    <location>
        <begin position="438"/>
        <end position="455"/>
    </location>
</feature>
<evidence type="ECO:0000259" key="11">
    <source>
        <dbReference type="PROSITE" id="PS50011"/>
    </source>
</evidence>
<keyword evidence="6 7" id="KW-0067">ATP-binding</keyword>
<dbReference type="GO" id="GO:0004707">
    <property type="term" value="F:MAP kinase activity"/>
    <property type="evidence" value="ECO:0007669"/>
    <property type="project" value="UniProtKB-EC"/>
</dbReference>
<evidence type="ECO:0000256" key="7">
    <source>
        <dbReference type="PROSITE-ProRule" id="PRU10141"/>
    </source>
</evidence>
<dbReference type="PROSITE" id="PS00107">
    <property type="entry name" value="PROTEIN_KINASE_ATP"/>
    <property type="match status" value="1"/>
</dbReference>
<evidence type="ECO:0000256" key="1">
    <source>
        <dbReference type="ARBA" id="ARBA00008832"/>
    </source>
</evidence>
<dbReference type="FunFam" id="1.10.510.10:FF:000238">
    <property type="entry name" value="Mitogen-activated protein kinase"/>
    <property type="match status" value="1"/>
</dbReference>
<evidence type="ECO:0000256" key="3">
    <source>
        <dbReference type="ARBA" id="ARBA00022679"/>
    </source>
</evidence>
<dbReference type="EC" id="2.7.11.24" evidence="9"/>